<dbReference type="RefSeq" id="WP_093213043.1">
    <property type="nucleotide sequence ID" value="NZ_FNFL01000002.1"/>
</dbReference>
<name>A0A1G8YPT1_9BACI</name>
<dbReference type="Gene3D" id="3.40.50.1110">
    <property type="entry name" value="SGNH hydrolase"/>
    <property type="match status" value="1"/>
</dbReference>
<dbReference type="OrthoDB" id="1886856at2"/>
<dbReference type="Gene3D" id="3.40.50.720">
    <property type="entry name" value="NAD(P)-binding Rossmann-like Domain"/>
    <property type="match status" value="1"/>
</dbReference>
<evidence type="ECO:0000313" key="3">
    <source>
        <dbReference type="Proteomes" id="UP000198694"/>
    </source>
</evidence>
<evidence type="ECO:0000259" key="1">
    <source>
        <dbReference type="Pfam" id="PF22674"/>
    </source>
</evidence>
<dbReference type="SUPFAM" id="SSF52266">
    <property type="entry name" value="SGNH hydrolase"/>
    <property type="match status" value="1"/>
</dbReference>
<dbReference type="InterPro" id="IPR029063">
    <property type="entry name" value="SAM-dependent_MTases_sf"/>
</dbReference>
<dbReference type="AlphaFoldDB" id="A0A1G8YPT1"/>
<dbReference type="EMBL" id="FNFL01000002">
    <property type="protein sequence ID" value="SDK04105.1"/>
    <property type="molecule type" value="Genomic_DNA"/>
</dbReference>
<sequence>MNIIIFGSGSSAEKIRRVINKHKVKIIAYADNNKDKVGSRIKDIPVISPSELKSKEYDYILIGSIYFEEIREQLLKIGIPEEKILEYYKYHNFISLQTKLEKYSEDFSEYNCLITGMSYAKYGLDLKELNRKAFNFALNSQDLFHDYSIVKYLSNRNQLASIKTIIVGLANYSLEFELIKSREKHLVTRYHPIEEKLKDDKDYYKTYKDLRTVFADDKFMNKVPHLQTLLDTILIDNYIEHIDSFEDQYKKDNNIAQLERKRLALRHSNKNYPKTVEKNAQILEQYLNLLKEEEIKPIIVILPQHKDYTTYFSKTIRENITDYLKQLNKDHSFDLIDLFDSDVVSDRDFFDVHHLNQSGAYKVTQLINKLI</sequence>
<dbReference type="Proteomes" id="UP000198694">
    <property type="component" value="Unassembled WGS sequence"/>
</dbReference>
<dbReference type="Pfam" id="PF22674">
    <property type="entry name" value="C2185-like_N"/>
    <property type="match status" value="1"/>
</dbReference>
<gene>
    <name evidence="2" type="ORF">SAMN05216243_1720</name>
</gene>
<accession>A0A1G8YPT1</accession>
<reference evidence="2 3" key="1">
    <citation type="submission" date="2016-10" db="EMBL/GenBank/DDBJ databases">
        <authorList>
            <person name="de Groot N.N."/>
        </authorList>
    </citation>
    <scope>NUCLEOTIDE SEQUENCE [LARGE SCALE GENOMIC DNA]</scope>
    <source>
        <strain evidence="2 3">CGMCC 1.6502</strain>
    </source>
</reference>
<protein>
    <submittedName>
        <fullName evidence="2">DltD C-terminal region</fullName>
    </submittedName>
</protein>
<organism evidence="2 3">
    <name type="scientific">Sediminibacillus albus</name>
    <dbReference type="NCBI Taxonomy" id="407036"/>
    <lineage>
        <taxon>Bacteria</taxon>
        <taxon>Bacillati</taxon>
        <taxon>Bacillota</taxon>
        <taxon>Bacilli</taxon>
        <taxon>Bacillales</taxon>
        <taxon>Bacillaceae</taxon>
        <taxon>Sediminibacillus</taxon>
    </lineage>
</organism>
<dbReference type="Pfam" id="PF04914">
    <property type="entry name" value="DltD"/>
    <property type="match status" value="1"/>
</dbReference>
<feature type="domain" description="C2185-like N-terminal" evidence="1">
    <location>
        <begin position="12"/>
        <end position="85"/>
    </location>
</feature>
<evidence type="ECO:0000313" key="2">
    <source>
        <dbReference type="EMBL" id="SDK04105.1"/>
    </source>
</evidence>
<dbReference type="SUPFAM" id="SSF53335">
    <property type="entry name" value="S-adenosyl-L-methionine-dependent methyltransferases"/>
    <property type="match status" value="1"/>
</dbReference>
<proteinExistence type="predicted"/>
<dbReference type="InterPro" id="IPR054601">
    <property type="entry name" value="C2185-like_N"/>
</dbReference>
<keyword evidence="3" id="KW-1185">Reference proteome</keyword>
<dbReference type="InterPro" id="IPR036514">
    <property type="entry name" value="SGNH_hydro_sf"/>
</dbReference>
<dbReference type="InterPro" id="IPR006998">
    <property type="entry name" value="DltD"/>
</dbReference>
<dbReference type="STRING" id="407036.SAMN05216243_1720"/>